<dbReference type="InterPro" id="IPR013783">
    <property type="entry name" value="Ig-like_fold"/>
</dbReference>
<gene>
    <name evidence="2" type="ORF">CHX27_03760</name>
</gene>
<dbReference type="AlphaFoldDB" id="A0A255ZZT6"/>
<feature type="chain" id="PRO_5012626474" description="DUF1573 domain-containing protein" evidence="1">
    <location>
        <begin position="19"/>
        <end position="154"/>
    </location>
</feature>
<dbReference type="RefSeq" id="WP_094485431.1">
    <property type="nucleotide sequence ID" value="NZ_NOXX01000155.1"/>
</dbReference>
<dbReference type="Pfam" id="PF07610">
    <property type="entry name" value="DUF1573"/>
    <property type="match status" value="1"/>
</dbReference>
<organism evidence="2 3">
    <name type="scientific">Flavobacterium aurantiibacter</name>
    <dbReference type="NCBI Taxonomy" id="2023067"/>
    <lineage>
        <taxon>Bacteria</taxon>
        <taxon>Pseudomonadati</taxon>
        <taxon>Bacteroidota</taxon>
        <taxon>Flavobacteriia</taxon>
        <taxon>Flavobacteriales</taxon>
        <taxon>Flavobacteriaceae</taxon>
        <taxon>Flavobacterium</taxon>
    </lineage>
</organism>
<comment type="caution">
    <text evidence="2">The sequence shown here is derived from an EMBL/GenBank/DDBJ whole genome shotgun (WGS) entry which is preliminary data.</text>
</comment>
<evidence type="ECO:0000313" key="2">
    <source>
        <dbReference type="EMBL" id="OYQ46901.1"/>
    </source>
</evidence>
<accession>A0A255ZZT6</accession>
<dbReference type="OrthoDB" id="826619at2"/>
<evidence type="ECO:0000313" key="3">
    <source>
        <dbReference type="Proteomes" id="UP000216035"/>
    </source>
</evidence>
<name>A0A255ZZT6_9FLAO</name>
<dbReference type="Proteomes" id="UP000216035">
    <property type="component" value="Unassembled WGS sequence"/>
</dbReference>
<dbReference type="EMBL" id="NOXX01000155">
    <property type="protein sequence ID" value="OYQ46901.1"/>
    <property type="molecule type" value="Genomic_DNA"/>
</dbReference>
<keyword evidence="1" id="KW-0732">Signal</keyword>
<protein>
    <recommendedName>
        <fullName evidence="4">DUF1573 domain-containing protein</fullName>
    </recommendedName>
</protein>
<dbReference type="Gene3D" id="2.60.40.10">
    <property type="entry name" value="Immunoglobulins"/>
    <property type="match status" value="1"/>
</dbReference>
<sequence length="154" mass="16477">MKKIVLGSFLLASLAACSNKPEVAEMKFETEVVKVDTINQGDVIDTAFVFTNTGNADLIIKSAKASCGCTVADYPKEAVAPGQIGKVYAKFNSSGKRGKSIKTITIEANTSKPFTFLKIETFIKSPKATIAASSDTLKKRPSNSLKSKILKPVK</sequence>
<evidence type="ECO:0000256" key="1">
    <source>
        <dbReference type="SAM" id="SignalP"/>
    </source>
</evidence>
<keyword evidence="3" id="KW-1185">Reference proteome</keyword>
<feature type="signal peptide" evidence="1">
    <location>
        <begin position="1"/>
        <end position="18"/>
    </location>
</feature>
<proteinExistence type="predicted"/>
<reference evidence="2 3" key="1">
    <citation type="submission" date="2017-07" db="EMBL/GenBank/DDBJ databases">
        <title>Flavobacterium cyanobacteriorum sp. nov., isolated from cyanobacterial aggregates in a eutrophic lake.</title>
        <authorList>
            <person name="Cai H."/>
        </authorList>
    </citation>
    <scope>NUCLEOTIDE SEQUENCE [LARGE SCALE GENOMIC DNA]</scope>
    <source>
        <strain evidence="2 3">TH167</strain>
    </source>
</reference>
<evidence type="ECO:0008006" key="4">
    <source>
        <dbReference type="Google" id="ProtNLM"/>
    </source>
</evidence>
<dbReference type="PROSITE" id="PS51257">
    <property type="entry name" value="PROKAR_LIPOPROTEIN"/>
    <property type="match status" value="1"/>
</dbReference>
<dbReference type="PANTHER" id="PTHR37833:SF1">
    <property type="entry name" value="SIGNAL PEPTIDE PROTEIN"/>
    <property type="match status" value="1"/>
</dbReference>
<dbReference type="InterPro" id="IPR011467">
    <property type="entry name" value="DUF1573"/>
</dbReference>
<dbReference type="PANTHER" id="PTHR37833">
    <property type="entry name" value="LIPOPROTEIN-RELATED"/>
    <property type="match status" value="1"/>
</dbReference>